<dbReference type="InterPro" id="IPR001254">
    <property type="entry name" value="Trypsin_dom"/>
</dbReference>
<feature type="domain" description="Peptidase S1" evidence="8">
    <location>
        <begin position="51"/>
        <end position="279"/>
    </location>
</feature>
<evidence type="ECO:0000256" key="4">
    <source>
        <dbReference type="ARBA" id="ARBA00022825"/>
    </source>
</evidence>
<evidence type="ECO:0000256" key="2">
    <source>
        <dbReference type="ARBA" id="ARBA00022670"/>
    </source>
</evidence>
<dbReference type="InterPro" id="IPR043504">
    <property type="entry name" value="Peptidase_S1_PA_chymotrypsin"/>
</dbReference>
<evidence type="ECO:0000256" key="1">
    <source>
        <dbReference type="ARBA" id="ARBA00007664"/>
    </source>
</evidence>
<feature type="signal peptide" evidence="7">
    <location>
        <begin position="1"/>
        <end position="17"/>
    </location>
</feature>
<dbReference type="Pfam" id="PF00089">
    <property type="entry name" value="Trypsin"/>
    <property type="match status" value="1"/>
</dbReference>
<reference evidence="9" key="1">
    <citation type="submission" date="2022-03" db="EMBL/GenBank/DDBJ databases">
        <authorList>
            <person name="Martin H S."/>
        </authorList>
    </citation>
    <scope>NUCLEOTIDE SEQUENCE</scope>
</reference>
<evidence type="ECO:0000259" key="8">
    <source>
        <dbReference type="PROSITE" id="PS50240"/>
    </source>
</evidence>
<dbReference type="PROSITE" id="PS50240">
    <property type="entry name" value="TRYPSIN_DOM"/>
    <property type="match status" value="1"/>
</dbReference>
<keyword evidence="7" id="KW-0732">Signal</keyword>
<dbReference type="InterPro" id="IPR018114">
    <property type="entry name" value="TRYPSIN_HIS"/>
</dbReference>
<evidence type="ECO:0000313" key="10">
    <source>
        <dbReference type="Proteomes" id="UP000837857"/>
    </source>
</evidence>
<keyword evidence="4 6" id="KW-0720">Serine protease</keyword>
<evidence type="ECO:0000256" key="5">
    <source>
        <dbReference type="ARBA" id="ARBA00023157"/>
    </source>
</evidence>
<evidence type="ECO:0000256" key="3">
    <source>
        <dbReference type="ARBA" id="ARBA00022801"/>
    </source>
</evidence>
<dbReference type="SUPFAM" id="SSF50494">
    <property type="entry name" value="Trypsin-like serine proteases"/>
    <property type="match status" value="1"/>
</dbReference>
<proteinExistence type="inferred from homology"/>
<comment type="similarity">
    <text evidence="1">Belongs to the peptidase S1 family.</text>
</comment>
<keyword evidence="10" id="KW-1185">Reference proteome</keyword>
<evidence type="ECO:0000256" key="7">
    <source>
        <dbReference type="SAM" id="SignalP"/>
    </source>
</evidence>
<dbReference type="EMBL" id="OW152842">
    <property type="protein sequence ID" value="CAH2064753.1"/>
    <property type="molecule type" value="Genomic_DNA"/>
</dbReference>
<evidence type="ECO:0000313" key="9">
    <source>
        <dbReference type="EMBL" id="CAH2064753.1"/>
    </source>
</evidence>
<evidence type="ECO:0000256" key="6">
    <source>
        <dbReference type="RuleBase" id="RU363034"/>
    </source>
</evidence>
<organism evidence="9 10">
    <name type="scientific">Iphiclides podalirius</name>
    <name type="common">scarce swallowtail</name>
    <dbReference type="NCBI Taxonomy" id="110791"/>
    <lineage>
        <taxon>Eukaryota</taxon>
        <taxon>Metazoa</taxon>
        <taxon>Ecdysozoa</taxon>
        <taxon>Arthropoda</taxon>
        <taxon>Hexapoda</taxon>
        <taxon>Insecta</taxon>
        <taxon>Pterygota</taxon>
        <taxon>Neoptera</taxon>
        <taxon>Endopterygota</taxon>
        <taxon>Lepidoptera</taxon>
        <taxon>Glossata</taxon>
        <taxon>Ditrysia</taxon>
        <taxon>Papilionoidea</taxon>
        <taxon>Papilionidae</taxon>
        <taxon>Papilioninae</taxon>
        <taxon>Iphiclides</taxon>
    </lineage>
</organism>
<keyword evidence="5" id="KW-1015">Disulfide bond</keyword>
<protein>
    <recommendedName>
        <fullName evidence="8">Peptidase S1 domain-containing protein</fullName>
    </recommendedName>
</protein>
<dbReference type="InterPro" id="IPR033116">
    <property type="entry name" value="TRYPSIN_SER"/>
</dbReference>
<dbReference type="PROSITE" id="PS00135">
    <property type="entry name" value="TRYPSIN_SER"/>
    <property type="match status" value="1"/>
</dbReference>
<dbReference type="SMART" id="SM00020">
    <property type="entry name" value="Tryp_SPc"/>
    <property type="match status" value="1"/>
</dbReference>
<dbReference type="InterPro" id="IPR009003">
    <property type="entry name" value="Peptidase_S1_PA"/>
</dbReference>
<keyword evidence="3 6" id="KW-0378">Hydrolase</keyword>
<dbReference type="PANTHER" id="PTHR24276:SF91">
    <property type="entry name" value="AT26814P-RELATED"/>
    <property type="match status" value="1"/>
</dbReference>
<dbReference type="PANTHER" id="PTHR24276">
    <property type="entry name" value="POLYSERASE-RELATED"/>
    <property type="match status" value="1"/>
</dbReference>
<sequence length="279" mass="29459">MKLFLLALSCLAALALAEEPILLHYHENAGIRQAELIRQTEQAIDFDGTRIVGGSAARVGQYPYLGGLVITLQNGATSVCGSSMVTNNRAVTAAHCWWDGRNQARQFTVVLGSVRLFSGGTRINTNSVAMHGSYNPSNLANDIAVINMNWVNFSNVIGRINLASGNNNFAGTWAMAAGFGRTGDSAGIGQNQILSHVSLQVITNAVCRNTFGNTIRDSTLCVSGAGGRNICQGDSGGPLAVGSTLIGVTSFTSARGCQANLPSGFARVTYFNAWIRSRL</sequence>
<dbReference type="Proteomes" id="UP000837857">
    <property type="component" value="Chromosome 30"/>
</dbReference>
<gene>
    <name evidence="9" type="ORF">IPOD504_LOCUS12882</name>
</gene>
<dbReference type="InterPro" id="IPR001314">
    <property type="entry name" value="Peptidase_S1A"/>
</dbReference>
<name>A0ABN8IR71_9NEOP</name>
<dbReference type="InterPro" id="IPR050430">
    <property type="entry name" value="Peptidase_S1"/>
</dbReference>
<dbReference type="PRINTS" id="PR00722">
    <property type="entry name" value="CHYMOTRYPSIN"/>
</dbReference>
<dbReference type="PROSITE" id="PS00134">
    <property type="entry name" value="TRYPSIN_HIS"/>
    <property type="match status" value="1"/>
</dbReference>
<feature type="non-terminal residue" evidence="9">
    <location>
        <position position="279"/>
    </location>
</feature>
<feature type="chain" id="PRO_5047516813" description="Peptidase S1 domain-containing protein" evidence="7">
    <location>
        <begin position="18"/>
        <end position="279"/>
    </location>
</feature>
<keyword evidence="2 6" id="KW-0645">Protease</keyword>
<dbReference type="CDD" id="cd00190">
    <property type="entry name" value="Tryp_SPc"/>
    <property type="match status" value="1"/>
</dbReference>
<dbReference type="Gene3D" id="2.40.10.10">
    <property type="entry name" value="Trypsin-like serine proteases"/>
    <property type="match status" value="2"/>
</dbReference>
<accession>A0ABN8IR71</accession>